<proteinExistence type="predicted"/>
<organism evidence="7 8">
    <name type="scientific">Qingrenia yutianensis</name>
    <dbReference type="NCBI Taxonomy" id="2763676"/>
    <lineage>
        <taxon>Bacteria</taxon>
        <taxon>Bacillati</taxon>
        <taxon>Bacillota</taxon>
        <taxon>Clostridia</taxon>
        <taxon>Eubacteriales</taxon>
        <taxon>Oscillospiraceae</taxon>
        <taxon>Qingrenia</taxon>
    </lineage>
</organism>
<evidence type="ECO:0000259" key="4">
    <source>
        <dbReference type="PROSITE" id="PS50110"/>
    </source>
</evidence>
<feature type="modified residue" description="4-aspartylphosphate" evidence="3">
    <location>
        <position position="360"/>
    </location>
</feature>
<dbReference type="SMART" id="SM00267">
    <property type="entry name" value="GGDEF"/>
    <property type="match status" value="1"/>
</dbReference>
<evidence type="ECO:0000313" key="8">
    <source>
        <dbReference type="Proteomes" id="UP000647416"/>
    </source>
</evidence>
<dbReference type="Pfam" id="PF00990">
    <property type="entry name" value="GGDEF"/>
    <property type="match status" value="1"/>
</dbReference>
<dbReference type="Pfam" id="PF13487">
    <property type="entry name" value="HD_5"/>
    <property type="match status" value="1"/>
</dbReference>
<dbReference type="InterPro" id="IPR043128">
    <property type="entry name" value="Rev_trsase/Diguanyl_cyclase"/>
</dbReference>
<evidence type="ECO:0000259" key="6">
    <source>
        <dbReference type="PROSITE" id="PS51832"/>
    </source>
</evidence>
<accession>A0A926IRT2</accession>
<dbReference type="Pfam" id="PF00072">
    <property type="entry name" value="Response_reg"/>
    <property type="match status" value="1"/>
</dbReference>
<dbReference type="PROSITE" id="PS50110">
    <property type="entry name" value="RESPONSE_REGULATORY"/>
    <property type="match status" value="1"/>
</dbReference>
<dbReference type="PROSITE" id="PS50887">
    <property type="entry name" value="GGDEF"/>
    <property type="match status" value="1"/>
</dbReference>
<evidence type="ECO:0000256" key="2">
    <source>
        <dbReference type="ARBA" id="ARBA00024867"/>
    </source>
</evidence>
<dbReference type="SUPFAM" id="SSF55073">
    <property type="entry name" value="Nucleotide cyclase"/>
    <property type="match status" value="1"/>
</dbReference>
<dbReference type="Gene3D" id="3.30.70.270">
    <property type="match status" value="1"/>
</dbReference>
<dbReference type="InterPro" id="IPR052020">
    <property type="entry name" value="Cyclic_di-GMP/3'3'-cGAMP_PDE"/>
</dbReference>
<dbReference type="SUPFAM" id="SSF52172">
    <property type="entry name" value="CheY-like"/>
    <property type="match status" value="1"/>
</dbReference>
<dbReference type="InterPro" id="IPR001789">
    <property type="entry name" value="Sig_transdc_resp-reg_receiver"/>
</dbReference>
<comment type="caution">
    <text evidence="7">The sequence shown here is derived from an EMBL/GenBank/DDBJ whole genome shotgun (WGS) entry which is preliminary data.</text>
</comment>
<gene>
    <name evidence="7" type="ORF">H8706_00030</name>
</gene>
<dbReference type="Gene3D" id="3.40.50.2300">
    <property type="match status" value="1"/>
</dbReference>
<feature type="domain" description="Response regulatory" evidence="4">
    <location>
        <begin position="310"/>
        <end position="427"/>
    </location>
</feature>
<evidence type="ECO:0000256" key="1">
    <source>
        <dbReference type="ARBA" id="ARBA00018672"/>
    </source>
</evidence>
<dbReference type="InterPro" id="IPR000160">
    <property type="entry name" value="GGDEF_dom"/>
</dbReference>
<name>A0A926IRT2_9FIRM</name>
<dbReference type="CDD" id="cd00077">
    <property type="entry name" value="HDc"/>
    <property type="match status" value="1"/>
</dbReference>
<dbReference type="EMBL" id="JACRTE010000001">
    <property type="protein sequence ID" value="MBC8595261.1"/>
    <property type="molecule type" value="Genomic_DNA"/>
</dbReference>
<dbReference type="PROSITE" id="PS51832">
    <property type="entry name" value="HD_GYP"/>
    <property type="match status" value="1"/>
</dbReference>
<evidence type="ECO:0000313" key="7">
    <source>
        <dbReference type="EMBL" id="MBC8595261.1"/>
    </source>
</evidence>
<dbReference type="PANTHER" id="PTHR45228">
    <property type="entry name" value="CYCLIC DI-GMP PHOSPHODIESTERASE TM_0186-RELATED"/>
    <property type="match status" value="1"/>
</dbReference>
<dbReference type="InterPro" id="IPR037522">
    <property type="entry name" value="HD_GYP_dom"/>
</dbReference>
<dbReference type="NCBIfam" id="TIGR00254">
    <property type="entry name" value="GGDEF"/>
    <property type="match status" value="1"/>
</dbReference>
<dbReference type="InterPro" id="IPR029787">
    <property type="entry name" value="Nucleotide_cyclase"/>
</dbReference>
<evidence type="ECO:0000259" key="5">
    <source>
        <dbReference type="PROSITE" id="PS50887"/>
    </source>
</evidence>
<dbReference type="AlphaFoldDB" id="A0A926IRT2"/>
<keyword evidence="8" id="KW-1185">Reference proteome</keyword>
<keyword evidence="3" id="KW-0597">Phosphoprotein</keyword>
<evidence type="ECO:0000256" key="3">
    <source>
        <dbReference type="PROSITE-ProRule" id="PRU00169"/>
    </source>
</evidence>
<dbReference type="Proteomes" id="UP000647416">
    <property type="component" value="Unassembled WGS sequence"/>
</dbReference>
<sequence>MENHIQKILCDSAKNVIESVFEIDFRTGKYTTVFTSATQTSPYGEQSWNAFADRFAGNYSVSGRKDELERALSLENIKMALSADGKYRVYGGKIPGKEQKGYKELIFTSSENPEAAILSIIDFSRIADYYHKTIRHMKDEFRHDNITGTYNRDYYETNLKNLRMNGGVAIIDIDDFKIFNDTYGHNTGDLALSETSRIIRENLSKNDMLIRYGGDEFLIIMPDVSVDNLENTLERIRTAISSVRHRSLGNMRLSVSVGGVIENGGVLENAVYRADRVMYLAKNHKNKVMTERRLAKIPTEITEENTEKQLVLIVDDSEFNRELLKEMLIGTYALAEASSGRQCLRMLDKYGTKISAVLLDIIMPEMNGFEVLSQMKEKGYLEDIPVIMITADDSEENLKKAFNMGVSDYIHRPFDANVVKRRIQNIAFLYAKQRRMLSMLAEQINSREKNNRIMIDILSNVVGCINSESIPHIQNLRKITIMLLERLNLKTDKYGLSWQDCRNISVASSLHDIGKVLIDPAILNKPGKLTAKEYEIMKEHAVLGEKILHRGELASFQNEPLLKIAIQICRYHHERYDGKGYPDGLRGDDIPLAAQVVGIADVYDALVNDRSYKKAIPGETALEMISRGDCGCFNPILIECLKDIKEKLTLDIYG</sequence>
<reference evidence="7" key="1">
    <citation type="submission" date="2020-08" db="EMBL/GenBank/DDBJ databases">
        <title>Genome public.</title>
        <authorList>
            <person name="Liu C."/>
            <person name="Sun Q."/>
        </authorList>
    </citation>
    <scope>NUCLEOTIDE SEQUENCE</scope>
    <source>
        <strain evidence="7">NSJ-50</strain>
    </source>
</reference>
<dbReference type="Gene3D" id="1.10.3210.10">
    <property type="entry name" value="Hypothetical protein af1432"/>
    <property type="match status" value="1"/>
</dbReference>
<dbReference type="InterPro" id="IPR003607">
    <property type="entry name" value="HD/PDEase_dom"/>
</dbReference>
<feature type="domain" description="HD-GYP" evidence="6">
    <location>
        <begin position="447"/>
        <end position="654"/>
    </location>
</feature>
<feature type="domain" description="GGDEF" evidence="5">
    <location>
        <begin position="164"/>
        <end position="293"/>
    </location>
</feature>
<dbReference type="CDD" id="cd01949">
    <property type="entry name" value="GGDEF"/>
    <property type="match status" value="1"/>
</dbReference>
<comment type="function">
    <text evidence="2">May play the central regulatory role in sporulation. It may be an element of the effector pathway responsible for the activation of sporulation genes in response to nutritional stress. Spo0A may act in concert with spo0H (a sigma factor) to control the expression of some genes that are critical to the sporulation process.</text>
</comment>
<dbReference type="PANTHER" id="PTHR45228:SF4">
    <property type="entry name" value="LIPOPROTEIN"/>
    <property type="match status" value="1"/>
</dbReference>
<dbReference type="SUPFAM" id="SSF109604">
    <property type="entry name" value="HD-domain/PDEase-like"/>
    <property type="match status" value="1"/>
</dbReference>
<dbReference type="GO" id="GO:0000160">
    <property type="term" value="P:phosphorelay signal transduction system"/>
    <property type="evidence" value="ECO:0007669"/>
    <property type="project" value="InterPro"/>
</dbReference>
<dbReference type="RefSeq" id="WP_262431002.1">
    <property type="nucleotide sequence ID" value="NZ_JACRTE010000001.1"/>
</dbReference>
<dbReference type="InterPro" id="IPR011006">
    <property type="entry name" value="CheY-like_superfamily"/>
</dbReference>
<protein>
    <recommendedName>
        <fullName evidence="1">Stage 0 sporulation protein A homolog</fullName>
    </recommendedName>
</protein>
<dbReference type="SMART" id="SM00448">
    <property type="entry name" value="REC"/>
    <property type="match status" value="1"/>
</dbReference>